<proteinExistence type="predicted"/>
<dbReference type="Gene3D" id="3.20.20.140">
    <property type="entry name" value="Metal-dependent hydrolases"/>
    <property type="match status" value="1"/>
</dbReference>
<organism evidence="3 4">
    <name type="scientific">Paracoccus aurantius</name>
    <dbReference type="NCBI Taxonomy" id="3073814"/>
    <lineage>
        <taxon>Bacteria</taxon>
        <taxon>Pseudomonadati</taxon>
        <taxon>Pseudomonadota</taxon>
        <taxon>Alphaproteobacteria</taxon>
        <taxon>Rhodobacterales</taxon>
        <taxon>Paracoccaceae</taxon>
        <taxon>Paracoccus</taxon>
    </lineage>
</organism>
<dbReference type="PANTHER" id="PTHR21240:SF28">
    <property type="entry name" value="ISO-OROTATE DECARBOXYLASE (EUROFUNG)"/>
    <property type="match status" value="1"/>
</dbReference>
<dbReference type="PANTHER" id="PTHR21240">
    <property type="entry name" value="2-AMINO-3-CARBOXYLMUCONATE-6-SEMIALDEHYDE DECARBOXYLASE"/>
    <property type="match status" value="1"/>
</dbReference>
<evidence type="ECO:0000313" key="4">
    <source>
        <dbReference type="Proteomes" id="UP001269144"/>
    </source>
</evidence>
<keyword evidence="4" id="KW-1185">Reference proteome</keyword>
<dbReference type="SUPFAM" id="SSF51556">
    <property type="entry name" value="Metallo-dependent hydrolases"/>
    <property type="match status" value="1"/>
</dbReference>
<dbReference type="RefSeq" id="WP_311162659.1">
    <property type="nucleotide sequence ID" value="NZ_JAVQLW010000005.1"/>
</dbReference>
<dbReference type="Pfam" id="PF04909">
    <property type="entry name" value="Amidohydro_2"/>
    <property type="match status" value="1"/>
</dbReference>
<accession>A0ABU2HYS9</accession>
<evidence type="ECO:0000313" key="3">
    <source>
        <dbReference type="EMBL" id="MDS9469892.1"/>
    </source>
</evidence>
<dbReference type="EMBL" id="JAVQLW010000005">
    <property type="protein sequence ID" value="MDS9469892.1"/>
    <property type="molecule type" value="Genomic_DNA"/>
</dbReference>
<evidence type="ECO:0000259" key="2">
    <source>
        <dbReference type="Pfam" id="PF04909"/>
    </source>
</evidence>
<dbReference type="InterPro" id="IPR032465">
    <property type="entry name" value="ACMSD"/>
</dbReference>
<dbReference type="InterPro" id="IPR006680">
    <property type="entry name" value="Amidohydro-rel"/>
</dbReference>
<keyword evidence="1" id="KW-0456">Lyase</keyword>
<reference evidence="4" key="1">
    <citation type="submission" date="2023-07" db="EMBL/GenBank/DDBJ databases">
        <title>Paracoccus sp. MBLB3053 whole genome sequence.</title>
        <authorList>
            <person name="Hwang C.Y."/>
            <person name="Cho E.-S."/>
            <person name="Seo M.-J."/>
        </authorList>
    </citation>
    <scope>NUCLEOTIDE SEQUENCE [LARGE SCALE GENOMIC DNA]</scope>
    <source>
        <strain evidence="4">MBLB3053</strain>
    </source>
</reference>
<sequence>MTMDQITQTRTEGANPAATKQRVIDANMHWLPDTLFTDEKLREAMMNCIPRQHGVHVRMEPVANKDIRQIIIEEPKGVVNINYAEGQYNIESQLADMDKAGIDQAVFRIPVWQEWLDLDCSKRLNDGLADYVSRSNGRFTALAVCPPWGKKDMIAEVERCIDDLGFKGVQMACKYGDIYLDDEAFHPYFEFINDRRIPVVVHHTPLPVDYGSILDFNNQRRQYGRCIAQGTAVGRELFSGLFDRFPNLRLSHSMLGGGFFAFADMLVPKPRHSYGDAVDRFDTGNSNLREKLTNNLFFDISGPPQWGKKQLECAVEVLGEDNILYGASYPIRKDWFFDGVPTVEALDISDEAKTKIFSSNAEKFFGL</sequence>
<dbReference type="Proteomes" id="UP001269144">
    <property type="component" value="Unassembled WGS sequence"/>
</dbReference>
<evidence type="ECO:0000256" key="1">
    <source>
        <dbReference type="ARBA" id="ARBA00023239"/>
    </source>
</evidence>
<comment type="caution">
    <text evidence="3">The sequence shown here is derived from an EMBL/GenBank/DDBJ whole genome shotgun (WGS) entry which is preliminary data.</text>
</comment>
<name>A0ABU2HYS9_9RHOB</name>
<feature type="domain" description="Amidohydrolase-related" evidence="2">
    <location>
        <begin position="87"/>
        <end position="367"/>
    </location>
</feature>
<protein>
    <submittedName>
        <fullName evidence="3">Amidohydrolase family protein</fullName>
    </submittedName>
</protein>
<gene>
    <name evidence="3" type="ORF">RGQ15_20260</name>
</gene>
<dbReference type="InterPro" id="IPR032466">
    <property type="entry name" value="Metal_Hydrolase"/>
</dbReference>